<gene>
    <name evidence="1" type="ORF">CEE69_29280</name>
</gene>
<dbReference type="EMBL" id="NIZW01000039">
    <property type="protein sequence ID" value="PHQ31792.1"/>
    <property type="molecule type" value="Genomic_DNA"/>
</dbReference>
<accession>A0A2G1VYE8</accession>
<evidence type="ECO:0000313" key="2">
    <source>
        <dbReference type="Proteomes" id="UP000225740"/>
    </source>
</evidence>
<dbReference type="OrthoDB" id="272816at2"/>
<sequence>MKRPDVVAELVLAGNQSVVGVKIQGDNYEINVLLSADDVDRLNREELPVAPDDHAVTAGTCFNAPTYWSRCDGKVMAIVVGQDDVTWDFGVWMPVDTFTEIKRLILALRPSL</sequence>
<dbReference type="Proteomes" id="UP000225740">
    <property type="component" value="Unassembled WGS sequence"/>
</dbReference>
<keyword evidence="2" id="KW-1185">Reference proteome</keyword>
<proteinExistence type="predicted"/>
<dbReference type="AlphaFoldDB" id="A0A2G1VYE8"/>
<dbReference type="RefSeq" id="WP_099264116.1">
    <property type="nucleotide sequence ID" value="NZ_NIZW01000039.1"/>
</dbReference>
<organism evidence="1 2">
    <name type="scientific">Rhodopirellula bahusiensis</name>
    <dbReference type="NCBI Taxonomy" id="2014065"/>
    <lineage>
        <taxon>Bacteria</taxon>
        <taxon>Pseudomonadati</taxon>
        <taxon>Planctomycetota</taxon>
        <taxon>Planctomycetia</taxon>
        <taxon>Pirellulales</taxon>
        <taxon>Pirellulaceae</taxon>
        <taxon>Rhodopirellula</taxon>
    </lineage>
</organism>
<reference evidence="1 2" key="1">
    <citation type="submission" date="2017-06" db="EMBL/GenBank/DDBJ databases">
        <title>Description of Rhodopirellula bahusiensis sp. nov.</title>
        <authorList>
            <person name="Kizina J."/>
            <person name="Harder J."/>
        </authorList>
    </citation>
    <scope>NUCLEOTIDE SEQUENCE [LARGE SCALE GENOMIC DNA]</scope>
    <source>
        <strain evidence="1 2">SWK21</strain>
    </source>
</reference>
<evidence type="ECO:0000313" key="1">
    <source>
        <dbReference type="EMBL" id="PHQ31792.1"/>
    </source>
</evidence>
<dbReference type="GeneID" id="90611942"/>
<protein>
    <submittedName>
        <fullName evidence="1">Uncharacterized protein</fullName>
    </submittedName>
</protein>
<name>A0A2G1VYE8_9BACT</name>
<comment type="caution">
    <text evidence="1">The sequence shown here is derived from an EMBL/GenBank/DDBJ whole genome shotgun (WGS) entry which is preliminary data.</text>
</comment>